<keyword evidence="1" id="KW-0812">Transmembrane</keyword>
<accession>C6XIW4</accession>
<gene>
    <name evidence="2" type="ordered locus">Hbal_1367</name>
</gene>
<evidence type="ECO:0000313" key="2">
    <source>
        <dbReference type="EMBL" id="ACT59059.1"/>
    </source>
</evidence>
<dbReference type="AlphaFoldDB" id="C6XIW4"/>
<keyword evidence="1" id="KW-1133">Transmembrane helix</keyword>
<dbReference type="HOGENOM" id="CLU_1641435_0_0_5"/>
<feature type="transmembrane region" description="Helical" evidence="1">
    <location>
        <begin position="106"/>
        <end position="124"/>
    </location>
</feature>
<dbReference type="EMBL" id="CP001678">
    <property type="protein sequence ID" value="ACT59059.1"/>
    <property type="molecule type" value="Genomic_DNA"/>
</dbReference>
<feature type="transmembrane region" description="Helical" evidence="1">
    <location>
        <begin position="15"/>
        <end position="37"/>
    </location>
</feature>
<dbReference type="KEGG" id="hba:Hbal_1367"/>
<proteinExistence type="predicted"/>
<dbReference type="STRING" id="582402.Hbal_1367"/>
<feature type="transmembrane region" description="Helical" evidence="1">
    <location>
        <begin position="130"/>
        <end position="151"/>
    </location>
</feature>
<keyword evidence="3" id="KW-1185">Reference proteome</keyword>
<sequence>MLIEFKIGFDNTDSLMIFGGLIGVLVAMVISALMLLLSRQLRGFLLYGILLAFSGGAVFVSTALGSGVLPGDTGQTQIVFDAIRLVSFLFCVIAGGFMLTKRSQWIVGLYLLQFITEMYSLSVSEYVVPVWISAFDAMFFIFVGCSAFILLRPARRSIFDD</sequence>
<evidence type="ECO:0000256" key="1">
    <source>
        <dbReference type="SAM" id="Phobius"/>
    </source>
</evidence>
<feature type="transmembrane region" description="Helical" evidence="1">
    <location>
        <begin position="44"/>
        <end position="66"/>
    </location>
</feature>
<feature type="transmembrane region" description="Helical" evidence="1">
    <location>
        <begin position="78"/>
        <end position="99"/>
    </location>
</feature>
<name>C6XIW4_HIRBI</name>
<evidence type="ECO:0000313" key="3">
    <source>
        <dbReference type="Proteomes" id="UP000002745"/>
    </source>
</evidence>
<reference evidence="3" key="1">
    <citation type="journal article" date="2011" name="J. Bacteriol.">
        <title>Genome sequences of eight morphologically diverse alphaproteobacteria.</title>
        <authorList>
            <consortium name="US DOE Joint Genome Institute"/>
            <person name="Brown P.J."/>
            <person name="Kysela D.T."/>
            <person name="Buechlein A."/>
            <person name="Hemmerich C."/>
            <person name="Brun Y.V."/>
        </authorList>
    </citation>
    <scope>NUCLEOTIDE SEQUENCE [LARGE SCALE GENOMIC DNA]</scope>
    <source>
        <strain evidence="3">ATCC 49814 / DSM 5838 / IFAM 1418</strain>
    </source>
</reference>
<protein>
    <submittedName>
        <fullName evidence="2">Uncharacterized protein</fullName>
    </submittedName>
</protein>
<dbReference type="Proteomes" id="UP000002745">
    <property type="component" value="Chromosome"/>
</dbReference>
<organism evidence="2 3">
    <name type="scientific">Hirschia baltica (strain ATCC 49814 / DSM 5838 / IFAM 1418)</name>
    <dbReference type="NCBI Taxonomy" id="582402"/>
    <lineage>
        <taxon>Bacteria</taxon>
        <taxon>Pseudomonadati</taxon>
        <taxon>Pseudomonadota</taxon>
        <taxon>Alphaproteobacteria</taxon>
        <taxon>Hyphomonadales</taxon>
        <taxon>Hyphomonadaceae</taxon>
        <taxon>Hirschia</taxon>
    </lineage>
</organism>
<keyword evidence="1" id="KW-0472">Membrane</keyword>